<reference evidence="4 5" key="1">
    <citation type="submission" date="2019-08" db="EMBL/GenBank/DDBJ databases">
        <title>Complete genome sequence of Kushneria sp. YCWA18, a halophilic phosphate-solubilizing bacterium isolated from Daqiao saltern in China.</title>
        <authorList>
            <person name="Du G.-X."/>
            <person name="Qu L.-Y."/>
        </authorList>
    </citation>
    <scope>NUCLEOTIDE SEQUENCE [LARGE SCALE GENOMIC DNA]</scope>
    <source>
        <strain evidence="4 5">YCWA18</strain>
    </source>
</reference>
<evidence type="ECO:0000256" key="2">
    <source>
        <dbReference type="ARBA" id="ARBA00022989"/>
    </source>
</evidence>
<keyword evidence="5" id="KW-1185">Reference proteome</keyword>
<evidence type="ECO:0000313" key="5">
    <source>
        <dbReference type="Proteomes" id="UP000322553"/>
    </source>
</evidence>
<dbReference type="InterPro" id="IPR020846">
    <property type="entry name" value="MFS_dom"/>
</dbReference>
<dbReference type="EMBL" id="CP043420">
    <property type="protein sequence ID" value="QEL10134.1"/>
    <property type="molecule type" value="Genomic_DNA"/>
</dbReference>
<evidence type="ECO:0000256" key="3">
    <source>
        <dbReference type="ARBA" id="ARBA00023136"/>
    </source>
</evidence>
<gene>
    <name evidence="4" type="ORF">FY550_02630</name>
</gene>
<proteinExistence type="predicted"/>
<organism evidence="4 5">
    <name type="scientific">Kushneria phosphatilytica</name>
    <dbReference type="NCBI Taxonomy" id="657387"/>
    <lineage>
        <taxon>Bacteria</taxon>
        <taxon>Pseudomonadati</taxon>
        <taxon>Pseudomonadota</taxon>
        <taxon>Gammaproteobacteria</taxon>
        <taxon>Oceanospirillales</taxon>
        <taxon>Halomonadaceae</taxon>
        <taxon>Kushneria</taxon>
    </lineage>
</organism>
<dbReference type="PANTHER" id="PTHR23546:SF1">
    <property type="entry name" value="MEMBRANE PROTEIN"/>
    <property type="match status" value="1"/>
</dbReference>
<evidence type="ECO:0000256" key="1">
    <source>
        <dbReference type="ARBA" id="ARBA00022692"/>
    </source>
</evidence>
<dbReference type="Proteomes" id="UP000322553">
    <property type="component" value="Chromosome"/>
</dbReference>
<dbReference type="GO" id="GO:0022857">
    <property type="term" value="F:transmembrane transporter activity"/>
    <property type="evidence" value="ECO:0007669"/>
    <property type="project" value="InterPro"/>
</dbReference>
<dbReference type="Pfam" id="PF07690">
    <property type="entry name" value="MFS_1"/>
    <property type="match status" value="1"/>
</dbReference>
<dbReference type="SUPFAM" id="SSF103473">
    <property type="entry name" value="MFS general substrate transporter"/>
    <property type="match status" value="1"/>
</dbReference>
<dbReference type="PROSITE" id="PS50850">
    <property type="entry name" value="MFS"/>
    <property type="match status" value="1"/>
</dbReference>
<protein>
    <submittedName>
        <fullName evidence="4">MFS transporter</fullName>
    </submittedName>
</protein>
<dbReference type="InterPro" id="IPR011701">
    <property type="entry name" value="MFS"/>
</dbReference>
<keyword evidence="2" id="KW-1133">Transmembrane helix</keyword>
<dbReference type="Gene3D" id="1.20.1250.20">
    <property type="entry name" value="MFS general substrate transporter like domains"/>
    <property type="match status" value="2"/>
</dbReference>
<dbReference type="AlphaFoldDB" id="A0A1S1NRF4"/>
<dbReference type="RefSeq" id="WP_070981448.1">
    <property type="nucleotide sequence ID" value="NZ_CP043420.1"/>
</dbReference>
<dbReference type="InterPro" id="IPR036259">
    <property type="entry name" value="MFS_trans_sf"/>
</dbReference>
<keyword evidence="3" id="KW-0472">Membrane</keyword>
<dbReference type="KEGG" id="kuy:FY550_02630"/>
<dbReference type="STRING" id="657387.BH688_15695"/>
<name>A0A1S1NRF4_9GAMM</name>
<dbReference type="OrthoDB" id="65739at2"/>
<dbReference type="PANTHER" id="PTHR23546">
    <property type="entry name" value="TRANSPORT PROTEIN"/>
    <property type="match status" value="1"/>
</dbReference>
<evidence type="ECO:0000313" key="4">
    <source>
        <dbReference type="EMBL" id="QEL10134.1"/>
    </source>
</evidence>
<accession>A0A1S1NRF4</accession>
<sequence length="401" mass="41522">MSQRVPRLAGQRMAVWRISAAAALLGLGQNGFLVALPMLVAQSGLALEQWAGLLLLGSMLFVVGSPFWGRFSDRHGSRPVVLQALGGYIISFTLVASALAAAIAGWLQGMTLIAVVAVARIIYGLTVAGMVPGCQRWAVALEPENHRARALAAISAGLSSGRLLGPLVASASLTLSLYAPFVIMVIAGVLAMVLVLGVADPHHDMQQQETPGAWSGRRFNPRLWPYIGLALAISVALSLMQLGLPDALQHRLAITPDQASHLMGIMLSLGALGSLLVQVLAVRRRRLPWSWLVAGGILAATAGTLLLTLGGTAAWLALGTVMTSIGIALAVPGYNSRAGQLQGQGTGSGLMGMMHTLGYGLATAIVALSPATTLLPLALLACGCAALLGWPIALDARRAGE</sequence>
<keyword evidence="1" id="KW-0812">Transmembrane</keyword>